<keyword evidence="2" id="KW-1185">Reference proteome</keyword>
<evidence type="ECO:0000313" key="1">
    <source>
        <dbReference type="EMBL" id="CAG8832767.1"/>
    </source>
</evidence>
<name>A0ACA9S9P4_9GLOM</name>
<accession>A0ACA9S9P4</accession>
<organism evidence="1 2">
    <name type="scientific">Racocetra persica</name>
    <dbReference type="NCBI Taxonomy" id="160502"/>
    <lineage>
        <taxon>Eukaryota</taxon>
        <taxon>Fungi</taxon>
        <taxon>Fungi incertae sedis</taxon>
        <taxon>Mucoromycota</taxon>
        <taxon>Glomeromycotina</taxon>
        <taxon>Glomeromycetes</taxon>
        <taxon>Diversisporales</taxon>
        <taxon>Gigasporaceae</taxon>
        <taxon>Racocetra</taxon>
    </lineage>
</organism>
<sequence length="106" mass="12257">LIATFQPIRLCSETNQPSSFNNINNTIDFGCLSQFCTSNAFTLALKKKISEKIHWAKGYRMSKKVLNLIIRLNCNDEFYKMMKDFISSKIQELQLLEEGDNDKNTI</sequence>
<protein>
    <submittedName>
        <fullName evidence="1">10044_t:CDS:1</fullName>
    </submittedName>
</protein>
<reference evidence="1" key="1">
    <citation type="submission" date="2021-06" db="EMBL/GenBank/DDBJ databases">
        <authorList>
            <person name="Kallberg Y."/>
            <person name="Tangrot J."/>
            <person name="Rosling A."/>
        </authorList>
    </citation>
    <scope>NUCLEOTIDE SEQUENCE</scope>
    <source>
        <strain evidence="1">MA461A</strain>
    </source>
</reference>
<gene>
    <name evidence="1" type="ORF">RPERSI_LOCUS28580</name>
</gene>
<dbReference type="EMBL" id="CAJVQC010104656">
    <property type="protein sequence ID" value="CAG8832767.1"/>
    <property type="molecule type" value="Genomic_DNA"/>
</dbReference>
<feature type="non-terminal residue" evidence="1">
    <location>
        <position position="1"/>
    </location>
</feature>
<proteinExistence type="predicted"/>
<dbReference type="Proteomes" id="UP000789920">
    <property type="component" value="Unassembled WGS sequence"/>
</dbReference>
<feature type="non-terminal residue" evidence="1">
    <location>
        <position position="106"/>
    </location>
</feature>
<evidence type="ECO:0000313" key="2">
    <source>
        <dbReference type="Proteomes" id="UP000789920"/>
    </source>
</evidence>
<comment type="caution">
    <text evidence="1">The sequence shown here is derived from an EMBL/GenBank/DDBJ whole genome shotgun (WGS) entry which is preliminary data.</text>
</comment>